<keyword evidence="4" id="KW-1185">Reference proteome</keyword>
<keyword evidence="2" id="KW-1133">Transmembrane helix</keyword>
<evidence type="ECO:0000313" key="3">
    <source>
        <dbReference type="EMBL" id="KAJ9606574.1"/>
    </source>
</evidence>
<sequence>MDIRPQVRSKNGTFPWTTISRDVTSGKSDMSRSRETDLEIYLSRALGIALLTIGIIVVLFTGTTPLASSISEPVSLEDNNPKAPYARPILWVTTFYHGISFIYCYTRYVNYQQTGFVLGAVGYGIVACVGLWTLIFGDTKARLSKRTGADKRTSGWPFKNTQAYDKRKDRKMG</sequence>
<feature type="transmembrane region" description="Helical" evidence="2">
    <location>
        <begin position="85"/>
        <end position="104"/>
    </location>
</feature>
<evidence type="ECO:0000256" key="1">
    <source>
        <dbReference type="SAM" id="MobiDB-lite"/>
    </source>
</evidence>
<evidence type="ECO:0000256" key="2">
    <source>
        <dbReference type="SAM" id="Phobius"/>
    </source>
</evidence>
<accession>A0AA38X4A8</accession>
<dbReference type="PANTHER" id="PTHR39605:SF1">
    <property type="entry name" value="MAJOR FACILITATOR SUPERFAMILY (MFS) PROFILE DOMAIN-CONTAINING PROTEIN"/>
    <property type="match status" value="1"/>
</dbReference>
<feature type="transmembrane region" description="Helical" evidence="2">
    <location>
        <begin position="41"/>
        <end position="65"/>
    </location>
</feature>
<evidence type="ECO:0000313" key="4">
    <source>
        <dbReference type="Proteomes" id="UP001172673"/>
    </source>
</evidence>
<name>A0AA38X4A8_9EURO</name>
<keyword evidence="2" id="KW-0812">Transmembrane</keyword>
<feature type="region of interest" description="Disordered" evidence="1">
    <location>
        <begin position="149"/>
        <end position="173"/>
    </location>
</feature>
<dbReference type="AlphaFoldDB" id="A0AA38X4A8"/>
<gene>
    <name evidence="3" type="ORF">H2200_008582</name>
</gene>
<protein>
    <submittedName>
        <fullName evidence="3">Uncharacterized protein</fullName>
    </submittedName>
</protein>
<feature type="transmembrane region" description="Helical" evidence="2">
    <location>
        <begin position="116"/>
        <end position="135"/>
    </location>
</feature>
<feature type="compositionally biased region" description="Basic and acidic residues" evidence="1">
    <location>
        <begin position="164"/>
        <end position="173"/>
    </location>
</feature>
<comment type="caution">
    <text evidence="3">The sequence shown here is derived from an EMBL/GenBank/DDBJ whole genome shotgun (WGS) entry which is preliminary data.</text>
</comment>
<dbReference type="EMBL" id="JAPDRK010000013">
    <property type="protein sequence ID" value="KAJ9606574.1"/>
    <property type="molecule type" value="Genomic_DNA"/>
</dbReference>
<dbReference type="Proteomes" id="UP001172673">
    <property type="component" value="Unassembled WGS sequence"/>
</dbReference>
<dbReference type="PANTHER" id="PTHR39605">
    <property type="entry name" value="MAJOR FACILITATOR SUPERFAMILY (MFS) PROFILE DOMAIN-CONTAINING PROTEIN"/>
    <property type="match status" value="1"/>
</dbReference>
<proteinExistence type="predicted"/>
<reference evidence="3" key="1">
    <citation type="submission" date="2022-10" db="EMBL/GenBank/DDBJ databases">
        <title>Culturing micro-colonial fungi from biological soil crusts in the Mojave desert and describing Neophaeococcomyces mojavensis, and introducing the new genera and species Taxawa tesnikishii.</title>
        <authorList>
            <person name="Kurbessoian T."/>
            <person name="Stajich J.E."/>
        </authorList>
    </citation>
    <scope>NUCLEOTIDE SEQUENCE</scope>
    <source>
        <strain evidence="3">TK_41</strain>
    </source>
</reference>
<organism evidence="3 4">
    <name type="scientific">Cladophialophora chaetospira</name>
    <dbReference type="NCBI Taxonomy" id="386627"/>
    <lineage>
        <taxon>Eukaryota</taxon>
        <taxon>Fungi</taxon>
        <taxon>Dikarya</taxon>
        <taxon>Ascomycota</taxon>
        <taxon>Pezizomycotina</taxon>
        <taxon>Eurotiomycetes</taxon>
        <taxon>Chaetothyriomycetidae</taxon>
        <taxon>Chaetothyriales</taxon>
        <taxon>Herpotrichiellaceae</taxon>
        <taxon>Cladophialophora</taxon>
    </lineage>
</organism>
<keyword evidence="2" id="KW-0472">Membrane</keyword>